<sequence length="259" mass="29730">MMKVTSVYTFKGGVGKTITTIIMAIAFALRGQKVLVIDIDPQCNLTNFFVPNYEGLTLCDCIFEAHKVNTVIQATRFKNISIIPASMNLVLSNDALIVAKGLTHLKFRKMIESLDEGFERCLIDCPPYYTELVVNALFVSNEVIIPFQGDKNSQDAFHLVTKTLDDFNGEYSRRISYRGLFTGKKRNNNDTKIYDEYLERDLIYDNAIRFQGKPADEMYSTGKSIFEKETGISKDYREFIEEYLLRESGKEYELSREFV</sequence>
<evidence type="ECO:0000313" key="2">
    <source>
        <dbReference type="EMBL" id="CAH2762037.1"/>
    </source>
</evidence>
<name>A0AAU9VHT8_9FIRM</name>
<dbReference type="GO" id="GO:0016787">
    <property type="term" value="F:hydrolase activity"/>
    <property type="evidence" value="ECO:0007669"/>
    <property type="project" value="UniProtKB-KW"/>
</dbReference>
<dbReference type="PANTHER" id="PTHR13696">
    <property type="entry name" value="P-LOOP CONTAINING NUCLEOSIDE TRIPHOSPHATE HYDROLASE"/>
    <property type="match status" value="1"/>
</dbReference>
<dbReference type="SUPFAM" id="SSF52540">
    <property type="entry name" value="P-loop containing nucleoside triphosphate hydrolases"/>
    <property type="match status" value="1"/>
</dbReference>
<dbReference type="EC" id="3.6.-.-" evidence="3"/>
<dbReference type="PANTHER" id="PTHR13696:SF99">
    <property type="entry name" value="COBYRINIC ACID AC-DIAMIDE SYNTHASE"/>
    <property type="match status" value="1"/>
</dbReference>
<proteinExistence type="predicted"/>
<evidence type="ECO:0000313" key="3">
    <source>
        <dbReference type="EMBL" id="CAH2762051.1"/>
    </source>
</evidence>
<evidence type="ECO:0000313" key="5">
    <source>
        <dbReference type="Proteomes" id="UP001154111"/>
    </source>
</evidence>
<dbReference type="Proteomes" id="UP001154111">
    <property type="component" value="Chromosome"/>
</dbReference>
<dbReference type="Pfam" id="PF13614">
    <property type="entry name" value="AAA_31"/>
    <property type="match status" value="1"/>
</dbReference>
<gene>
    <name evidence="3" type="primary">soj_2</name>
    <name evidence="2" type="synonym">soj_1</name>
    <name evidence="3" type="ORF">ERYAMS2_01013</name>
    <name evidence="2" type="ORF">ERYAMS_00720</name>
</gene>
<dbReference type="Gene3D" id="3.40.50.300">
    <property type="entry name" value="P-loop containing nucleotide triphosphate hydrolases"/>
    <property type="match status" value="1"/>
</dbReference>
<dbReference type="EMBL" id="OW659477">
    <property type="protein sequence ID" value="CAH2762051.1"/>
    <property type="molecule type" value="Genomic_DNA"/>
</dbReference>
<dbReference type="Proteomes" id="UP001154095">
    <property type="component" value="Chromosome"/>
</dbReference>
<dbReference type="RefSeq" id="WP_254006353.1">
    <property type="nucleotide sequence ID" value="NZ_OW659477.1"/>
</dbReference>
<dbReference type="EMBL" id="OW659496">
    <property type="protein sequence ID" value="CAH2762037.1"/>
    <property type="molecule type" value="Genomic_DNA"/>
</dbReference>
<dbReference type="AlphaFoldDB" id="A0AAU9VHT8"/>
<reference evidence="3" key="1">
    <citation type="submission" date="2022-04" db="EMBL/GenBank/DDBJ databases">
        <authorList>
            <person name="Forde T."/>
        </authorList>
    </citation>
    <scope>NUCLEOTIDE SEQUENCE</scope>
    <source>
        <strain evidence="3">A18Y016a</strain>
        <strain evidence="2">A18Y020d</strain>
    </source>
</reference>
<organism evidence="3 5">
    <name type="scientific">Erysipelothrix amsterdamensis</name>
    <dbReference type="NCBI Taxonomy" id="2929157"/>
    <lineage>
        <taxon>Bacteria</taxon>
        <taxon>Bacillati</taxon>
        <taxon>Bacillota</taxon>
        <taxon>Erysipelotrichia</taxon>
        <taxon>Erysipelotrichales</taxon>
        <taxon>Erysipelotrichaceae</taxon>
        <taxon>Erysipelothrix</taxon>
    </lineage>
</organism>
<accession>A0AAU9VHT8</accession>
<keyword evidence="4" id="KW-1185">Reference proteome</keyword>
<dbReference type="CDD" id="cd02042">
    <property type="entry name" value="ParAB_family"/>
    <property type="match status" value="1"/>
</dbReference>
<dbReference type="InterPro" id="IPR050678">
    <property type="entry name" value="DNA_Partitioning_ATPase"/>
</dbReference>
<dbReference type="InterPro" id="IPR027417">
    <property type="entry name" value="P-loop_NTPase"/>
</dbReference>
<keyword evidence="3" id="KW-0378">Hydrolase</keyword>
<evidence type="ECO:0000259" key="1">
    <source>
        <dbReference type="Pfam" id="PF13614"/>
    </source>
</evidence>
<protein>
    <submittedName>
        <fullName evidence="3">ParA family protein</fullName>
        <ecNumber evidence="3">3.6.-.-</ecNumber>
    </submittedName>
</protein>
<evidence type="ECO:0000313" key="4">
    <source>
        <dbReference type="Proteomes" id="UP001154095"/>
    </source>
</evidence>
<dbReference type="InterPro" id="IPR025669">
    <property type="entry name" value="AAA_dom"/>
</dbReference>
<feature type="domain" description="AAA" evidence="1">
    <location>
        <begin position="2"/>
        <end position="171"/>
    </location>
</feature>